<name>A0A2S2BUJ5_9NOCA</name>
<dbReference type="AlphaFoldDB" id="A0A2S2BUJ5"/>
<proteinExistence type="predicted"/>
<reference evidence="2 3" key="1">
    <citation type="submission" date="2017-05" db="EMBL/GenBank/DDBJ databases">
        <title>Isolation of Rhodococcus sp. S2-17 biodegrading of BP-3.</title>
        <authorList>
            <person name="Lee Y."/>
            <person name="Kim K.H."/>
            <person name="Chun B.H."/>
            <person name="Jung H.S."/>
            <person name="Jeon C.O."/>
        </authorList>
    </citation>
    <scope>NUCLEOTIDE SEQUENCE [LARGE SCALE GENOMIC DNA]</scope>
    <source>
        <strain evidence="2 3">S2-17</strain>
    </source>
</reference>
<dbReference type="KEGG" id="roz:CBI38_12760"/>
<gene>
    <name evidence="2" type="ORF">CBI38_12760</name>
</gene>
<keyword evidence="1" id="KW-0812">Transmembrane</keyword>
<feature type="transmembrane region" description="Helical" evidence="1">
    <location>
        <begin position="17"/>
        <end position="38"/>
    </location>
</feature>
<dbReference type="EMBL" id="CP021354">
    <property type="protein sequence ID" value="AWK72315.1"/>
    <property type="molecule type" value="Genomic_DNA"/>
</dbReference>
<keyword evidence="1" id="KW-0472">Membrane</keyword>
<protein>
    <submittedName>
        <fullName evidence="2">Uncharacterized protein</fullName>
    </submittedName>
</protein>
<dbReference type="RefSeq" id="WP_109329372.1">
    <property type="nucleotide sequence ID" value="NZ_CP021354.1"/>
</dbReference>
<dbReference type="Proteomes" id="UP000245711">
    <property type="component" value="Chromosome"/>
</dbReference>
<keyword evidence="1" id="KW-1133">Transmembrane helix</keyword>
<evidence type="ECO:0000313" key="3">
    <source>
        <dbReference type="Proteomes" id="UP000245711"/>
    </source>
</evidence>
<evidence type="ECO:0000313" key="2">
    <source>
        <dbReference type="EMBL" id="AWK72315.1"/>
    </source>
</evidence>
<organism evidence="2 3">
    <name type="scientific">Rhodococcus oxybenzonivorans</name>
    <dbReference type="NCBI Taxonomy" id="1990687"/>
    <lineage>
        <taxon>Bacteria</taxon>
        <taxon>Bacillati</taxon>
        <taxon>Actinomycetota</taxon>
        <taxon>Actinomycetes</taxon>
        <taxon>Mycobacteriales</taxon>
        <taxon>Nocardiaceae</taxon>
        <taxon>Rhodococcus</taxon>
    </lineage>
</organism>
<sequence length="86" mass="8490">MTPSPGEGSGDLSIGRLAVCALGAATVVLVLATTVILVVKPGPVLGLVVGLLGVAGAIASMGYVSKRMTRNAYGDDPQDPEPGSGR</sequence>
<accession>A0A2S2BUJ5</accession>
<keyword evidence="3" id="KW-1185">Reference proteome</keyword>
<evidence type="ECO:0000256" key="1">
    <source>
        <dbReference type="SAM" id="Phobius"/>
    </source>
</evidence>
<feature type="transmembrane region" description="Helical" evidence="1">
    <location>
        <begin position="44"/>
        <end position="64"/>
    </location>
</feature>